<keyword evidence="5" id="KW-0479">Metal-binding</keyword>
<gene>
    <name evidence="5" type="primary">ackA</name>
    <name evidence="7" type="ORF">BGC07_01265</name>
</gene>
<reference evidence="7 8" key="1">
    <citation type="submission" date="2016-08" db="EMBL/GenBank/DDBJ databases">
        <title>Draft genome sequence of Candidatus Piscirickettsia litoralis, from seawater.</title>
        <authorList>
            <person name="Wan X."/>
            <person name="Lee A.J."/>
            <person name="Hou S."/>
            <person name="Donachie S.P."/>
        </authorList>
    </citation>
    <scope>NUCLEOTIDE SEQUENCE [LARGE SCALE GENOMIC DNA]</scope>
    <source>
        <strain evidence="7 8">Y2</strain>
    </source>
</reference>
<dbReference type="HAMAP" id="MF_00020">
    <property type="entry name" value="Acetate_kinase"/>
    <property type="match status" value="1"/>
</dbReference>
<evidence type="ECO:0000313" key="8">
    <source>
        <dbReference type="Proteomes" id="UP000094329"/>
    </source>
</evidence>
<name>A0ABX2ZZ58_9GAMM</name>
<dbReference type="Proteomes" id="UP000094329">
    <property type="component" value="Unassembled WGS sequence"/>
</dbReference>
<protein>
    <recommendedName>
        <fullName evidence="5">Acetate kinase</fullName>
        <ecNumber evidence="5">2.7.2.1</ecNumber>
    </recommendedName>
    <alternativeName>
        <fullName evidence="5">Acetokinase</fullName>
    </alternativeName>
</protein>
<dbReference type="InterPro" id="IPR000890">
    <property type="entry name" value="Aliphatic_acid_kin_short-chain"/>
</dbReference>
<keyword evidence="5" id="KW-0460">Magnesium</keyword>
<dbReference type="SUPFAM" id="SSF53067">
    <property type="entry name" value="Actin-like ATPase domain"/>
    <property type="match status" value="2"/>
</dbReference>
<comment type="pathway">
    <text evidence="5">Metabolic intermediate biosynthesis; acetyl-CoA biosynthesis; acetyl-CoA from acetate: step 1/2.</text>
</comment>
<comment type="caution">
    <text evidence="5">Lacks conserved residue(s) required for the propagation of feature annotation.</text>
</comment>
<dbReference type="RefSeq" id="WP_069311654.1">
    <property type="nucleotide sequence ID" value="NZ_MDTU01000001.1"/>
</dbReference>
<dbReference type="PANTHER" id="PTHR21060:SF15">
    <property type="entry name" value="ACETATE KINASE-RELATED"/>
    <property type="match status" value="1"/>
</dbReference>
<evidence type="ECO:0000256" key="1">
    <source>
        <dbReference type="ARBA" id="ARBA00022679"/>
    </source>
</evidence>
<dbReference type="PANTHER" id="PTHR21060">
    <property type="entry name" value="ACETATE KINASE"/>
    <property type="match status" value="1"/>
</dbReference>
<feature type="site" description="Transition state stabilizer" evidence="5">
    <location>
        <position position="77"/>
    </location>
</feature>
<keyword evidence="1 5" id="KW-0808">Transferase</keyword>
<organism evidence="7 8">
    <name type="scientific">Piscirickettsia litoralis</name>
    <dbReference type="NCBI Taxonomy" id="1891921"/>
    <lineage>
        <taxon>Bacteria</taxon>
        <taxon>Pseudomonadati</taxon>
        <taxon>Pseudomonadota</taxon>
        <taxon>Gammaproteobacteria</taxon>
        <taxon>Thiotrichales</taxon>
        <taxon>Piscirickettsiaceae</taxon>
        <taxon>Piscirickettsia</taxon>
    </lineage>
</organism>
<feature type="binding site" evidence="5">
    <location>
        <position position="275"/>
    </location>
    <ligand>
        <name>Mg(2+)</name>
        <dbReference type="ChEBI" id="CHEBI:18420"/>
    </ligand>
</feature>
<evidence type="ECO:0000256" key="5">
    <source>
        <dbReference type="HAMAP-Rule" id="MF_00020"/>
    </source>
</evidence>
<feature type="binding site" evidence="5">
    <location>
        <begin position="224"/>
        <end position="228"/>
    </location>
    <ligand>
        <name>ATP</name>
        <dbReference type="ChEBI" id="CHEBI:30616"/>
    </ligand>
</feature>
<dbReference type="PRINTS" id="PR00471">
    <property type="entry name" value="ACETATEKNASE"/>
</dbReference>
<dbReference type="Gene3D" id="3.30.420.40">
    <property type="match status" value="2"/>
</dbReference>
<sequence length="288" mass="31919">MKVDQVALRQLEQFIPLAPLHQPYNLQEINSVAEALPDVFQVACFDTAFHQSIPEFRKYYALPHELYEEGVKRYGFHGLSYQYIASELKEKLGAESTGKVVVAHLGSGASLCGLINLKSHATTMGFTALDGLPMATRCGQLDPGVVLYLAQHKKMAAQQIEKMLYQQSGLLGMSGDYSDLASLFGSEQLKDQWLVDYYVDQVIMHVASIVGALGGVDLFVFTGGVGENSERIRQAVCERLDWLGVHFSGQANQRHELIISQPDSKVKVMVMKTNEAKNRCYAVSGCFF</sequence>
<comment type="similarity">
    <text evidence="5 6">Belongs to the acetokinase family.</text>
</comment>
<comment type="subcellular location">
    <subcellularLocation>
        <location evidence="5">Cytoplasm</location>
    </subcellularLocation>
</comment>
<comment type="catalytic activity">
    <reaction evidence="5">
        <text>acetate + ATP = acetyl phosphate + ADP</text>
        <dbReference type="Rhea" id="RHEA:11352"/>
        <dbReference type="ChEBI" id="CHEBI:22191"/>
        <dbReference type="ChEBI" id="CHEBI:30089"/>
        <dbReference type="ChEBI" id="CHEBI:30616"/>
        <dbReference type="ChEBI" id="CHEBI:456216"/>
        <dbReference type="EC" id="2.7.2.1"/>
    </reaction>
</comment>
<keyword evidence="2 5" id="KW-0547">Nucleotide-binding</keyword>
<dbReference type="InterPro" id="IPR004372">
    <property type="entry name" value="Ac/propionate_kinase"/>
</dbReference>
<dbReference type="EC" id="2.7.2.1" evidence="5"/>
<evidence type="ECO:0000256" key="2">
    <source>
        <dbReference type="ARBA" id="ARBA00022741"/>
    </source>
</evidence>
<accession>A0ABX2ZZ58</accession>
<evidence type="ECO:0000256" key="4">
    <source>
        <dbReference type="ARBA" id="ARBA00022840"/>
    </source>
</evidence>
<comment type="cofactor">
    <cofactor evidence="5">
        <name>Mg(2+)</name>
        <dbReference type="ChEBI" id="CHEBI:18420"/>
    </cofactor>
    <cofactor evidence="5">
        <name>Mn(2+)</name>
        <dbReference type="ChEBI" id="CHEBI:29035"/>
    </cofactor>
    <text evidence="5">Mg(2+). Can also accept Mn(2+).</text>
</comment>
<evidence type="ECO:0000313" key="7">
    <source>
        <dbReference type="EMBL" id="ODN41852.1"/>
    </source>
</evidence>
<keyword evidence="8" id="KW-1185">Reference proteome</keyword>
<keyword evidence="5" id="KW-0963">Cytoplasm</keyword>
<dbReference type="InterPro" id="IPR043129">
    <property type="entry name" value="ATPase_NBD"/>
</dbReference>
<feature type="active site" description="Proton donor/acceptor" evidence="5">
    <location>
        <position position="46"/>
    </location>
</feature>
<feature type="site" description="Transition state stabilizer" evidence="5">
    <location>
        <position position="137"/>
    </location>
</feature>
<dbReference type="EMBL" id="MDTU01000001">
    <property type="protein sequence ID" value="ODN41852.1"/>
    <property type="molecule type" value="Genomic_DNA"/>
</dbReference>
<evidence type="ECO:0000256" key="6">
    <source>
        <dbReference type="RuleBase" id="RU003835"/>
    </source>
</evidence>
<evidence type="ECO:0000256" key="3">
    <source>
        <dbReference type="ARBA" id="ARBA00022777"/>
    </source>
</evidence>
<dbReference type="Pfam" id="PF00871">
    <property type="entry name" value="Acetate_kinase"/>
    <property type="match status" value="1"/>
</dbReference>
<keyword evidence="4 5" id="KW-0067">ATP-binding</keyword>
<comment type="caution">
    <text evidence="7">The sequence shown here is derived from an EMBL/GenBank/DDBJ whole genome shotgun (WGS) entry which is preliminary data.</text>
</comment>
<proteinExistence type="inferred from homology"/>
<comment type="function">
    <text evidence="5">Catalyzes the formation of acetyl phosphate from acetate and ATP. Can also catalyze the reverse reaction.</text>
</comment>
<feature type="binding site" evidence="5">
    <location>
        <begin position="104"/>
        <end position="108"/>
    </location>
    <ligand>
        <name>ATP</name>
        <dbReference type="ChEBI" id="CHEBI:30616"/>
    </ligand>
</feature>
<keyword evidence="3 5" id="KW-0418">Kinase</keyword>
<comment type="subunit">
    <text evidence="5">Homodimer.</text>
</comment>